<sequence length="274" mass="30222">MGKLATKLRRDPATSVRHRINAGRVAVQQQVDFFHRQFGSVASDWKADDTRVTFADFAISEKLFAELRGSFPKDDFCSEESSPEDELMSLEAEFCWVLDPIDGTNNYFFGIPLCAISLALLRNGEPIYGFVYDLARGVLTEGGPDFGVLDGNTKVTVKSTPLDRHSIISLHFPLGAGEADTLQPWLETYRVRSFGSSTLALTYAALGKLDGSLDCRVKVWDIAAAYALIKGAGGEFHWYTEPVFPLRSFHVDQPKLRFAAGSLAFVEAAAKLDI</sequence>
<comment type="caution">
    <text evidence="4">The sequence shown here is derived from an EMBL/GenBank/DDBJ whole genome shotgun (WGS) entry which is preliminary data.</text>
</comment>
<reference evidence="4" key="2">
    <citation type="submission" date="2020-09" db="EMBL/GenBank/DDBJ databases">
        <authorList>
            <person name="Sun Q."/>
            <person name="Kim S."/>
        </authorList>
    </citation>
    <scope>NUCLEOTIDE SEQUENCE</scope>
    <source>
        <strain evidence="4">KCTC 12870</strain>
    </source>
</reference>
<dbReference type="Gene3D" id="3.40.190.80">
    <property type="match status" value="1"/>
</dbReference>
<feature type="binding site" evidence="3">
    <location>
        <position position="79"/>
    </location>
    <ligand>
        <name>Mg(2+)</name>
        <dbReference type="ChEBI" id="CHEBI:18420"/>
        <label>1</label>
        <note>catalytic</note>
    </ligand>
</feature>
<proteinExistence type="predicted"/>
<dbReference type="GO" id="GO:0006020">
    <property type="term" value="P:inositol metabolic process"/>
    <property type="evidence" value="ECO:0007669"/>
    <property type="project" value="TreeGrafter"/>
</dbReference>
<dbReference type="SUPFAM" id="SSF56655">
    <property type="entry name" value="Carbohydrate phosphatase"/>
    <property type="match status" value="1"/>
</dbReference>
<feature type="binding site" evidence="3">
    <location>
        <position position="99"/>
    </location>
    <ligand>
        <name>Mg(2+)</name>
        <dbReference type="ChEBI" id="CHEBI:18420"/>
        <label>1</label>
        <note>catalytic</note>
    </ligand>
</feature>
<dbReference type="GO" id="GO:0007165">
    <property type="term" value="P:signal transduction"/>
    <property type="evidence" value="ECO:0007669"/>
    <property type="project" value="TreeGrafter"/>
</dbReference>
<gene>
    <name evidence="4" type="ORF">GCM10007047_21430</name>
</gene>
<dbReference type="InterPro" id="IPR000760">
    <property type="entry name" value="Inositol_monophosphatase-like"/>
</dbReference>
<feature type="binding site" evidence="3">
    <location>
        <position position="221"/>
    </location>
    <ligand>
        <name>Mg(2+)</name>
        <dbReference type="ChEBI" id="CHEBI:18420"/>
        <label>1</label>
        <note>catalytic</note>
    </ligand>
</feature>
<evidence type="ECO:0000256" key="1">
    <source>
        <dbReference type="ARBA" id="ARBA00022723"/>
    </source>
</evidence>
<dbReference type="PANTHER" id="PTHR20854:SF4">
    <property type="entry name" value="INOSITOL-1-MONOPHOSPHATASE-RELATED"/>
    <property type="match status" value="1"/>
</dbReference>
<accession>A0A8J3GEK8</accession>
<dbReference type="GO" id="GO:0046854">
    <property type="term" value="P:phosphatidylinositol phosphate biosynthetic process"/>
    <property type="evidence" value="ECO:0007669"/>
    <property type="project" value="InterPro"/>
</dbReference>
<evidence type="ECO:0000313" key="5">
    <source>
        <dbReference type="Proteomes" id="UP000642829"/>
    </source>
</evidence>
<dbReference type="CDD" id="cd01637">
    <property type="entry name" value="IMPase_like"/>
    <property type="match status" value="1"/>
</dbReference>
<feature type="binding site" evidence="3">
    <location>
        <position position="101"/>
    </location>
    <ligand>
        <name>Mg(2+)</name>
        <dbReference type="ChEBI" id="CHEBI:18420"/>
        <label>1</label>
        <note>catalytic</note>
    </ligand>
</feature>
<keyword evidence="1 3" id="KW-0479">Metal-binding</keyword>
<evidence type="ECO:0000313" key="4">
    <source>
        <dbReference type="EMBL" id="GHC04412.1"/>
    </source>
</evidence>
<dbReference type="Proteomes" id="UP000642829">
    <property type="component" value="Unassembled WGS sequence"/>
</dbReference>
<dbReference type="InterPro" id="IPR020550">
    <property type="entry name" value="Inositol_monophosphatase_CS"/>
</dbReference>
<keyword evidence="2 3" id="KW-0460">Magnesium</keyword>
<feature type="binding site" evidence="3">
    <location>
        <position position="102"/>
    </location>
    <ligand>
        <name>Mg(2+)</name>
        <dbReference type="ChEBI" id="CHEBI:18420"/>
        <label>1</label>
        <note>catalytic</note>
    </ligand>
</feature>
<dbReference type="AlphaFoldDB" id="A0A8J3GEK8"/>
<dbReference type="GO" id="GO:0046872">
    <property type="term" value="F:metal ion binding"/>
    <property type="evidence" value="ECO:0007669"/>
    <property type="project" value="UniProtKB-KW"/>
</dbReference>
<dbReference type="RefSeq" id="WP_189514943.1">
    <property type="nucleotide sequence ID" value="NZ_BMXG01000012.1"/>
</dbReference>
<organism evidence="4 5">
    <name type="scientific">Cerasicoccus arenae</name>
    <dbReference type="NCBI Taxonomy" id="424488"/>
    <lineage>
        <taxon>Bacteria</taxon>
        <taxon>Pseudomonadati</taxon>
        <taxon>Verrucomicrobiota</taxon>
        <taxon>Opitutia</taxon>
        <taxon>Puniceicoccales</taxon>
        <taxon>Cerasicoccaceae</taxon>
        <taxon>Cerasicoccus</taxon>
    </lineage>
</organism>
<dbReference type="GO" id="GO:0008934">
    <property type="term" value="F:inositol monophosphate 1-phosphatase activity"/>
    <property type="evidence" value="ECO:0007669"/>
    <property type="project" value="TreeGrafter"/>
</dbReference>
<dbReference type="Pfam" id="PF00459">
    <property type="entry name" value="Inositol_P"/>
    <property type="match status" value="1"/>
</dbReference>
<reference evidence="4" key="1">
    <citation type="journal article" date="2014" name="Int. J. Syst. Evol. Microbiol.">
        <title>Complete genome sequence of Corynebacterium casei LMG S-19264T (=DSM 44701T), isolated from a smear-ripened cheese.</title>
        <authorList>
            <consortium name="US DOE Joint Genome Institute (JGI-PGF)"/>
            <person name="Walter F."/>
            <person name="Albersmeier A."/>
            <person name="Kalinowski J."/>
            <person name="Ruckert C."/>
        </authorList>
    </citation>
    <scope>NUCLEOTIDE SEQUENCE</scope>
    <source>
        <strain evidence="4">KCTC 12870</strain>
    </source>
</reference>
<evidence type="ECO:0000256" key="3">
    <source>
        <dbReference type="PIRSR" id="PIRSR600760-2"/>
    </source>
</evidence>
<name>A0A8J3GEK8_9BACT</name>
<dbReference type="PROSITE" id="PS00630">
    <property type="entry name" value="IMP_2"/>
    <property type="match status" value="1"/>
</dbReference>
<dbReference type="EMBL" id="BMXG01000012">
    <property type="protein sequence ID" value="GHC04412.1"/>
    <property type="molecule type" value="Genomic_DNA"/>
</dbReference>
<protein>
    <submittedName>
        <fullName evidence="4">Inositol monophosphatase</fullName>
    </submittedName>
</protein>
<keyword evidence="5" id="KW-1185">Reference proteome</keyword>
<dbReference type="PANTHER" id="PTHR20854">
    <property type="entry name" value="INOSITOL MONOPHOSPHATASE"/>
    <property type="match status" value="1"/>
</dbReference>
<comment type="cofactor">
    <cofactor evidence="3">
        <name>Mg(2+)</name>
        <dbReference type="ChEBI" id="CHEBI:18420"/>
    </cofactor>
</comment>
<dbReference type="Gene3D" id="3.30.540.10">
    <property type="entry name" value="Fructose-1,6-Bisphosphatase, subunit A, domain 1"/>
    <property type="match status" value="1"/>
</dbReference>
<evidence type="ECO:0000256" key="2">
    <source>
        <dbReference type="ARBA" id="ARBA00022842"/>
    </source>
</evidence>